<evidence type="ECO:0000256" key="7">
    <source>
        <dbReference type="ARBA" id="ARBA00022840"/>
    </source>
</evidence>
<evidence type="ECO:0000256" key="6">
    <source>
        <dbReference type="ARBA" id="ARBA00022806"/>
    </source>
</evidence>
<protein>
    <recommendedName>
        <fullName evidence="10">DNA 5'-3' helicase</fullName>
        <ecNumber evidence="10">5.6.2.3</ecNumber>
    </recommendedName>
</protein>
<keyword evidence="7" id="KW-0067">ATP-binding</keyword>
<dbReference type="AlphaFoldDB" id="N8WVU2"/>
<keyword evidence="8" id="KW-0238">DNA-binding</keyword>
<dbReference type="GO" id="GO:0043139">
    <property type="term" value="F:5'-3' DNA helicase activity"/>
    <property type="evidence" value="ECO:0007669"/>
    <property type="project" value="UniProtKB-EC"/>
</dbReference>
<evidence type="ECO:0000256" key="3">
    <source>
        <dbReference type="ARBA" id="ARBA00022705"/>
    </source>
</evidence>
<gene>
    <name evidence="13" type="ORF">F969_01594</name>
</gene>
<organism evidence="13 14">
    <name type="scientific">Acinetobacter variabilis</name>
    <dbReference type="NCBI Taxonomy" id="70346"/>
    <lineage>
        <taxon>Bacteria</taxon>
        <taxon>Pseudomonadati</taxon>
        <taxon>Pseudomonadota</taxon>
        <taxon>Gammaproteobacteria</taxon>
        <taxon>Moraxellales</taxon>
        <taxon>Moraxellaceae</taxon>
        <taxon>Acinetobacter</taxon>
    </lineage>
</organism>
<dbReference type="Pfam" id="PF00772">
    <property type="entry name" value="DnaB"/>
    <property type="match status" value="1"/>
</dbReference>
<dbReference type="HOGENOM" id="CLU_005373_0_3_6"/>
<keyword evidence="9" id="KW-0413">Isomerase</keyword>
<evidence type="ECO:0000256" key="5">
    <source>
        <dbReference type="ARBA" id="ARBA00022801"/>
    </source>
</evidence>
<comment type="catalytic activity">
    <reaction evidence="11">
        <text>ATP + H2O = ADP + phosphate + H(+)</text>
        <dbReference type="Rhea" id="RHEA:13065"/>
        <dbReference type="ChEBI" id="CHEBI:15377"/>
        <dbReference type="ChEBI" id="CHEBI:15378"/>
        <dbReference type="ChEBI" id="CHEBI:30616"/>
        <dbReference type="ChEBI" id="CHEBI:43474"/>
        <dbReference type="ChEBI" id="CHEBI:456216"/>
        <dbReference type="EC" id="5.6.2.3"/>
    </reaction>
</comment>
<evidence type="ECO:0000259" key="12">
    <source>
        <dbReference type="PROSITE" id="PS51199"/>
    </source>
</evidence>
<keyword evidence="4" id="KW-0547">Nucleotide-binding</keyword>
<reference evidence="13 14" key="1">
    <citation type="submission" date="2013-02" db="EMBL/GenBank/DDBJ databases">
        <title>The Genome Sequence of Acinetobacter sp. NIPH 899.</title>
        <authorList>
            <consortium name="The Broad Institute Genome Sequencing Platform"/>
            <consortium name="The Broad Institute Genome Sequencing Center for Infectious Disease"/>
            <person name="Cerqueira G."/>
            <person name="Feldgarden M."/>
            <person name="Courvalin P."/>
            <person name="Perichon B."/>
            <person name="Grillot-Courvalin C."/>
            <person name="Clermont D."/>
            <person name="Rocha E."/>
            <person name="Yoon E.-J."/>
            <person name="Nemec A."/>
            <person name="Walker B."/>
            <person name="Young S.K."/>
            <person name="Zeng Q."/>
            <person name="Gargeya S."/>
            <person name="Fitzgerald M."/>
            <person name="Haas B."/>
            <person name="Abouelleil A."/>
            <person name="Alvarado L."/>
            <person name="Arachchi H.M."/>
            <person name="Berlin A.M."/>
            <person name="Chapman S.B."/>
            <person name="Dewar J."/>
            <person name="Goldberg J."/>
            <person name="Griggs A."/>
            <person name="Gujja S."/>
            <person name="Hansen M."/>
            <person name="Howarth C."/>
            <person name="Imamovic A."/>
            <person name="Larimer J."/>
            <person name="McCowan C."/>
            <person name="Murphy C."/>
            <person name="Neiman D."/>
            <person name="Pearson M."/>
            <person name="Priest M."/>
            <person name="Roberts A."/>
            <person name="Saif S."/>
            <person name="Shea T."/>
            <person name="Sisk P."/>
            <person name="Sykes S."/>
            <person name="Wortman J."/>
            <person name="Nusbaum C."/>
            <person name="Birren B."/>
        </authorList>
    </citation>
    <scope>NUCLEOTIDE SEQUENCE [LARGE SCALE GENOMIC DNA]</scope>
    <source>
        <strain evidence="13 14">NIPH 899</strain>
    </source>
</reference>
<keyword evidence="6" id="KW-0347">Helicase</keyword>
<dbReference type="EMBL" id="APPE01000050">
    <property type="protein sequence ID" value="ENU99412.1"/>
    <property type="molecule type" value="Genomic_DNA"/>
</dbReference>
<dbReference type="SUPFAM" id="SSF48024">
    <property type="entry name" value="N-terminal domain of DnaB helicase"/>
    <property type="match status" value="1"/>
</dbReference>
<dbReference type="InterPro" id="IPR007693">
    <property type="entry name" value="DNA_helicase_DnaB-like_N"/>
</dbReference>
<sequence length="345" mass="38175">MNTPIHNLQIEQAVLAALMTVSNSYSQVENLLTEDDFHATRHKLIFQAVVDLDSKNSPYDAVLVNQWLEMRNYSEAAGGEQYIMQILGDAPSSFYNLVSYAEKLKDLTTCRQVEAEAMKVINHARNLTVSRGELVQNAQTAFADLNTESGSESLFHIHDAASNTFLEMHRKIEAAIAGNSMIKGIQTGIYDLDKKLGDVEPGCLMVVAARPAMGKTTMLQLIANNVAVIQKKPALIMSGEMPKEQIAMRLCCAIAPADIGVVRNSPHLLPKNEFTAYTDAVVMLKEVPMQINDTSRPSIANIRESIRKVKHQYGSVGVVLVDYLQIMKTTKQFAREDLKIVGLTH</sequence>
<dbReference type="EC" id="5.6.2.3" evidence="10"/>
<evidence type="ECO:0000256" key="10">
    <source>
        <dbReference type="ARBA" id="ARBA00044969"/>
    </source>
</evidence>
<keyword evidence="14" id="KW-1185">Reference proteome</keyword>
<proteinExistence type="inferred from homology"/>
<comment type="similarity">
    <text evidence="1">Belongs to the helicase family. DnaB subfamily.</text>
</comment>
<dbReference type="PANTHER" id="PTHR30153:SF2">
    <property type="entry name" value="REPLICATIVE DNA HELICASE"/>
    <property type="match status" value="1"/>
</dbReference>
<keyword evidence="3" id="KW-0235">DNA replication</keyword>
<dbReference type="GO" id="GO:0016787">
    <property type="term" value="F:hydrolase activity"/>
    <property type="evidence" value="ECO:0007669"/>
    <property type="project" value="UniProtKB-KW"/>
</dbReference>
<keyword evidence="5" id="KW-0378">Hydrolase</keyword>
<dbReference type="Pfam" id="PF03796">
    <property type="entry name" value="DnaB_C"/>
    <property type="match status" value="1"/>
</dbReference>
<evidence type="ECO:0000313" key="14">
    <source>
        <dbReference type="Proteomes" id="UP000013070"/>
    </source>
</evidence>
<dbReference type="SUPFAM" id="SSF52540">
    <property type="entry name" value="P-loop containing nucleoside triphosphate hydrolases"/>
    <property type="match status" value="1"/>
</dbReference>
<evidence type="ECO:0000256" key="8">
    <source>
        <dbReference type="ARBA" id="ARBA00023125"/>
    </source>
</evidence>
<dbReference type="Gene3D" id="1.10.860.10">
    <property type="entry name" value="DNAb Helicase, Chain A"/>
    <property type="match status" value="1"/>
</dbReference>
<dbReference type="Gene3D" id="3.40.50.300">
    <property type="entry name" value="P-loop containing nucleotide triphosphate hydrolases"/>
    <property type="match status" value="1"/>
</dbReference>
<evidence type="ECO:0000313" key="13">
    <source>
        <dbReference type="EMBL" id="ENU99412.1"/>
    </source>
</evidence>
<dbReference type="PROSITE" id="PS51199">
    <property type="entry name" value="SF4_HELICASE"/>
    <property type="match status" value="1"/>
</dbReference>
<evidence type="ECO:0000256" key="4">
    <source>
        <dbReference type="ARBA" id="ARBA00022741"/>
    </source>
</evidence>
<dbReference type="GO" id="GO:1990077">
    <property type="term" value="C:primosome complex"/>
    <property type="evidence" value="ECO:0007669"/>
    <property type="project" value="UniProtKB-KW"/>
</dbReference>
<dbReference type="GO" id="GO:0003677">
    <property type="term" value="F:DNA binding"/>
    <property type="evidence" value="ECO:0007669"/>
    <property type="project" value="UniProtKB-KW"/>
</dbReference>
<comment type="caution">
    <text evidence="13">The sequence shown here is derived from an EMBL/GenBank/DDBJ whole genome shotgun (WGS) entry which is preliminary data.</text>
</comment>
<dbReference type="PATRIC" id="fig|1217710.3.peg.1506"/>
<dbReference type="PANTHER" id="PTHR30153">
    <property type="entry name" value="REPLICATIVE DNA HELICASE DNAB"/>
    <property type="match status" value="1"/>
</dbReference>
<dbReference type="eggNOG" id="COG0305">
    <property type="taxonomic scope" value="Bacteria"/>
</dbReference>
<evidence type="ECO:0000256" key="9">
    <source>
        <dbReference type="ARBA" id="ARBA00023235"/>
    </source>
</evidence>
<evidence type="ECO:0000256" key="2">
    <source>
        <dbReference type="ARBA" id="ARBA00022515"/>
    </source>
</evidence>
<accession>N8WVU2</accession>
<dbReference type="GO" id="GO:0005829">
    <property type="term" value="C:cytosol"/>
    <property type="evidence" value="ECO:0007669"/>
    <property type="project" value="TreeGrafter"/>
</dbReference>
<dbReference type="GO" id="GO:0005524">
    <property type="term" value="F:ATP binding"/>
    <property type="evidence" value="ECO:0007669"/>
    <property type="project" value="UniProtKB-KW"/>
</dbReference>
<evidence type="ECO:0000256" key="1">
    <source>
        <dbReference type="ARBA" id="ARBA00008428"/>
    </source>
</evidence>
<dbReference type="InterPro" id="IPR016136">
    <property type="entry name" value="DNA_helicase_N/primase_C"/>
</dbReference>
<evidence type="ECO:0000256" key="11">
    <source>
        <dbReference type="ARBA" id="ARBA00048954"/>
    </source>
</evidence>
<keyword evidence="2" id="KW-0639">Primosome</keyword>
<dbReference type="InterPro" id="IPR036185">
    <property type="entry name" value="DNA_heli_DnaB-like_N_sf"/>
</dbReference>
<dbReference type="InterPro" id="IPR007694">
    <property type="entry name" value="DNA_helicase_DnaB-like_C"/>
</dbReference>
<dbReference type="GO" id="GO:0006269">
    <property type="term" value="P:DNA replication, synthesis of primer"/>
    <property type="evidence" value="ECO:0007669"/>
    <property type="project" value="UniProtKB-KW"/>
</dbReference>
<dbReference type="InterPro" id="IPR027417">
    <property type="entry name" value="P-loop_NTPase"/>
</dbReference>
<feature type="domain" description="SF4 helicase" evidence="12">
    <location>
        <begin position="178"/>
        <end position="345"/>
    </location>
</feature>
<dbReference type="Proteomes" id="UP000013070">
    <property type="component" value="Unassembled WGS sequence"/>
</dbReference>
<name>N8WVU2_9GAMM</name>